<organism evidence="4 5">
    <name type="scientific">Massilia forsythiae</name>
    <dbReference type="NCBI Taxonomy" id="2728020"/>
    <lineage>
        <taxon>Bacteria</taxon>
        <taxon>Pseudomonadati</taxon>
        <taxon>Pseudomonadota</taxon>
        <taxon>Betaproteobacteria</taxon>
        <taxon>Burkholderiales</taxon>
        <taxon>Oxalobacteraceae</taxon>
        <taxon>Telluria group</taxon>
        <taxon>Massilia</taxon>
    </lineage>
</organism>
<dbReference type="InterPro" id="IPR041437">
    <property type="entry name" value="GH115_C"/>
</dbReference>
<accession>A0A7Z2W069</accession>
<dbReference type="AlphaFoldDB" id="A0A7Z2W069"/>
<dbReference type="GO" id="GO:0016787">
    <property type="term" value="F:hydrolase activity"/>
    <property type="evidence" value="ECO:0007669"/>
    <property type="project" value="UniProtKB-KW"/>
</dbReference>
<dbReference type="Pfam" id="PF17829">
    <property type="entry name" value="GH115_C"/>
    <property type="match status" value="1"/>
</dbReference>
<dbReference type="Gene3D" id="3.20.20.520">
    <property type="entry name" value="Glycosyl hydrolase family 115"/>
    <property type="match status" value="1"/>
</dbReference>
<proteinExistence type="predicted"/>
<dbReference type="PANTHER" id="PTHR37842">
    <property type="match status" value="1"/>
</dbReference>
<name>A0A7Z2W069_9BURK</name>
<evidence type="ECO:0000313" key="5">
    <source>
        <dbReference type="Proteomes" id="UP000502415"/>
    </source>
</evidence>
<keyword evidence="2" id="KW-0732">Signal</keyword>
<evidence type="ECO:0000256" key="2">
    <source>
        <dbReference type="SAM" id="SignalP"/>
    </source>
</evidence>
<keyword evidence="1 4" id="KW-0378">Hydrolase</keyword>
<feature type="domain" description="Gylcosyl hydrolase 115 C-terminal" evidence="3">
    <location>
        <begin position="824"/>
        <end position="990"/>
    </location>
</feature>
<evidence type="ECO:0000313" key="4">
    <source>
        <dbReference type="EMBL" id="QJE02045.1"/>
    </source>
</evidence>
<dbReference type="Gene3D" id="2.60.120.1620">
    <property type="match status" value="1"/>
</dbReference>
<dbReference type="InterPro" id="IPR042301">
    <property type="entry name" value="GH115_sf"/>
</dbReference>
<feature type="chain" id="PRO_5031232659" evidence="2">
    <location>
        <begin position="41"/>
        <end position="995"/>
    </location>
</feature>
<dbReference type="EMBL" id="CP051685">
    <property type="protein sequence ID" value="QJE02045.1"/>
    <property type="molecule type" value="Genomic_DNA"/>
</dbReference>
<dbReference type="RefSeq" id="WP_170204132.1">
    <property type="nucleotide sequence ID" value="NZ_CP051685.1"/>
</dbReference>
<reference evidence="4 5" key="1">
    <citation type="submission" date="2020-04" db="EMBL/GenBank/DDBJ databases">
        <title>Genome sequencing of novel species.</title>
        <authorList>
            <person name="Heo J."/>
            <person name="Kim S.-J."/>
            <person name="Kim J.-S."/>
            <person name="Hong S.-B."/>
            <person name="Kwon S.-W."/>
        </authorList>
    </citation>
    <scope>NUCLEOTIDE SEQUENCE [LARGE SCALE GENOMIC DNA]</scope>
    <source>
        <strain evidence="4 5">GN2-R2</strain>
    </source>
</reference>
<evidence type="ECO:0000256" key="1">
    <source>
        <dbReference type="ARBA" id="ARBA00022801"/>
    </source>
</evidence>
<dbReference type="Gene3D" id="3.30.379.10">
    <property type="entry name" value="Chitobiase/beta-hexosaminidase domain 2-like"/>
    <property type="match status" value="1"/>
</dbReference>
<sequence length="995" mass="108778">MRHVVNRGPRKTGSHGRGLRTAILAALLAAAMAAAPSAWALGERPIVGFDMGKPGVLLAADGRAARLVLDPNEHAGVRRAAADLQDDIARVSGQRPALLQALPGAGKGARKGADGTAAAAGDLVLVGTLGKSALIDRLAREGRIDAKALRGKWEGYLVQVVRNPLPGVARALVVAGSDKRGTIFGLYTLSEQIGVSPWHWWADVPAQRHAVLSVADGTRVTDAPVVRYRGIFLNDEAPALSGWAREKFGGFNARFYEKVFNLILRMRANYLWPAMWGNAFYDDDAQNGRLAEEMGVVIGTSHHEPMMRAHAEWARYGKGPWDYHRNERALRDFWQQGLRRSSAFERVITLGMRGDGDEPMSEESNVALLQRIVGDQRAMIAQETGKPLPQVPQLWALYKEVQDYYEKGMRVPDDVTLLWCDDNWGNIRRLPTREERKRSGGAGIYYHFDYVGGPRSYKWINVTPLPKVWEQMHQAWRHGADRLWIVNVGDLKPMEVPTEFFLNYAWNPAAWPAARLPDYLTLWATREFGAQFAGEVAALVEGYARYNGRRKPEQLAPDTYSLVDYRESERVVADYNGLAERARALAARLPAEKRDAFFQLVQYPVEASANLNELYATVGRNRLHAAQGRGDTGALATRAQALFARDAALARRYQQDIAGGKWNHMMAQTHIGYTGWRDPETDIMPEVQHAPAPAAAGTGLGVAVEGSTAAWPAASLRLPALDPFAVRPTYVEVFNRGGASLPYTVRADQPWVVLGQAGGTLAAQQPAQRIDVGVDWARAPRDARAAMLTVVGADGKEVNVELPLRHAGQRPAAPAAMAGGAAPFVESGGVVAIEAEHHARALAPQGREWLRVPGLGHTLSGMTTLPAEAPAATLQDGMRLEYDVMLFEPGTVSVQATLAPTLKFRPGAGFRYAVSFDDEAPRIVDVHADTSLKHWETIVSDGVARFASEHAIARPGRHVLKFWALDAGLVLQRLVIDAGGLKPSYLGPEESARLP</sequence>
<keyword evidence="5" id="KW-1185">Reference proteome</keyword>
<dbReference type="Gene3D" id="1.20.58.2150">
    <property type="match status" value="1"/>
</dbReference>
<dbReference type="Proteomes" id="UP000502415">
    <property type="component" value="Chromosome"/>
</dbReference>
<evidence type="ECO:0000259" key="3">
    <source>
        <dbReference type="Pfam" id="PF17829"/>
    </source>
</evidence>
<feature type="signal peptide" evidence="2">
    <location>
        <begin position="1"/>
        <end position="40"/>
    </location>
</feature>
<dbReference type="KEGG" id="mfy:HH212_20140"/>
<dbReference type="PANTHER" id="PTHR37842:SF2">
    <property type="entry name" value="GYLCOSYL HYDROLASE 115 C-TERMINAL DOMAIN-CONTAINING PROTEIN"/>
    <property type="match status" value="1"/>
</dbReference>
<protein>
    <submittedName>
        <fullName evidence="4">Glycosyl hydrolase</fullName>
    </submittedName>
</protein>
<dbReference type="Pfam" id="PF15979">
    <property type="entry name" value="Glyco_hydro_115"/>
    <property type="match status" value="1"/>
</dbReference>
<dbReference type="InterPro" id="IPR031924">
    <property type="entry name" value="GH115"/>
</dbReference>
<dbReference type="GO" id="GO:0005975">
    <property type="term" value="P:carbohydrate metabolic process"/>
    <property type="evidence" value="ECO:0007669"/>
    <property type="project" value="UniProtKB-ARBA"/>
</dbReference>
<gene>
    <name evidence="4" type="ORF">HH212_20140</name>
</gene>
<dbReference type="SUPFAM" id="SSF55545">
    <property type="entry name" value="beta-N-acetylhexosaminidase-like domain"/>
    <property type="match status" value="1"/>
</dbReference>
<dbReference type="InterPro" id="IPR029018">
    <property type="entry name" value="Hex-like_dom2"/>
</dbReference>